<gene>
    <name evidence="1" type="ORF">GFN93_03620</name>
</gene>
<dbReference type="SUPFAM" id="SSF55961">
    <property type="entry name" value="Bet v1-like"/>
    <property type="match status" value="1"/>
</dbReference>
<sequence length="141" mass="15361">MAVIFVEQQFTQSADTVWQRIRDFSDLSWLPGVTGCSVEGEGVGAVRTVSTADGGQVVEALTSLNDQSLSFGYRILKAPGVREETHYQAYVEVKPADSGCTVTWQASFNGGNAPQDKIEKARLGAEQMYRICLANLARLLD</sequence>
<dbReference type="PANTHER" id="PTHR39332">
    <property type="entry name" value="BLL4707 PROTEIN"/>
    <property type="match status" value="1"/>
</dbReference>
<dbReference type="AlphaFoldDB" id="A0A6N7LQD7"/>
<dbReference type="InterPro" id="IPR023393">
    <property type="entry name" value="START-like_dom_sf"/>
</dbReference>
<dbReference type="InterPro" id="IPR019587">
    <property type="entry name" value="Polyketide_cyclase/dehydratase"/>
</dbReference>
<accession>A0A6N7LQD7</accession>
<dbReference type="Proteomes" id="UP000469421">
    <property type="component" value="Unassembled WGS sequence"/>
</dbReference>
<name>A0A6N7LQD7_9GAMM</name>
<evidence type="ECO:0008006" key="3">
    <source>
        <dbReference type="Google" id="ProtNLM"/>
    </source>
</evidence>
<protein>
    <recommendedName>
        <fullName evidence="3">SRPBCC family protein</fullName>
    </recommendedName>
</protein>
<dbReference type="RefSeq" id="WP_153499042.1">
    <property type="nucleotide sequence ID" value="NZ_WIRE01000001.1"/>
</dbReference>
<dbReference type="Gene3D" id="3.30.530.20">
    <property type="match status" value="1"/>
</dbReference>
<comment type="caution">
    <text evidence="1">The sequence shown here is derived from an EMBL/GenBank/DDBJ whole genome shotgun (WGS) entry which is preliminary data.</text>
</comment>
<evidence type="ECO:0000313" key="2">
    <source>
        <dbReference type="Proteomes" id="UP000469421"/>
    </source>
</evidence>
<keyword evidence="2" id="KW-1185">Reference proteome</keyword>
<proteinExistence type="predicted"/>
<organism evidence="1 2">
    <name type="scientific">Alcanivorax sediminis</name>
    <dbReference type="NCBI Taxonomy" id="2663008"/>
    <lineage>
        <taxon>Bacteria</taxon>
        <taxon>Pseudomonadati</taxon>
        <taxon>Pseudomonadota</taxon>
        <taxon>Gammaproteobacteria</taxon>
        <taxon>Oceanospirillales</taxon>
        <taxon>Alcanivoracaceae</taxon>
        <taxon>Alcanivorax</taxon>
    </lineage>
</organism>
<reference evidence="1 2" key="1">
    <citation type="submission" date="2019-10" db="EMBL/GenBank/DDBJ databases">
        <title>Alcanivorax sp.PA15-N-34 draft genome sequence.</title>
        <authorList>
            <person name="Liao X."/>
            <person name="Shao Z."/>
        </authorList>
    </citation>
    <scope>NUCLEOTIDE SEQUENCE [LARGE SCALE GENOMIC DNA]</scope>
    <source>
        <strain evidence="1 2">PA15-N-34</strain>
    </source>
</reference>
<dbReference type="EMBL" id="WIRE01000001">
    <property type="protein sequence ID" value="MQX52323.1"/>
    <property type="molecule type" value="Genomic_DNA"/>
</dbReference>
<evidence type="ECO:0000313" key="1">
    <source>
        <dbReference type="EMBL" id="MQX52323.1"/>
    </source>
</evidence>
<dbReference type="Pfam" id="PF10604">
    <property type="entry name" value="Polyketide_cyc2"/>
    <property type="match status" value="1"/>
</dbReference>
<dbReference type="PANTHER" id="PTHR39332:SF7">
    <property type="entry name" value="SRPBCC FAMILY PROTEIN"/>
    <property type="match status" value="1"/>
</dbReference>
<dbReference type="CDD" id="cd07821">
    <property type="entry name" value="PYR_PYL_RCAR_like"/>
    <property type="match status" value="1"/>
</dbReference>